<evidence type="ECO:0000256" key="5">
    <source>
        <dbReference type="ARBA" id="ARBA00022692"/>
    </source>
</evidence>
<evidence type="ECO:0008006" key="12">
    <source>
        <dbReference type="Google" id="ProtNLM"/>
    </source>
</evidence>
<feature type="transmembrane region" description="Helical" evidence="9">
    <location>
        <begin position="99"/>
        <end position="123"/>
    </location>
</feature>
<evidence type="ECO:0000256" key="6">
    <source>
        <dbReference type="ARBA" id="ARBA00022989"/>
    </source>
</evidence>
<dbReference type="AlphaFoldDB" id="A0A8H5I1V7"/>
<evidence type="ECO:0000256" key="3">
    <source>
        <dbReference type="ARBA" id="ARBA00022448"/>
    </source>
</evidence>
<dbReference type="PANTHER" id="PTHR31686:SF1">
    <property type="entry name" value="SULFITE EFFLUX PUMP SSU1"/>
    <property type="match status" value="1"/>
</dbReference>
<sequence length="395" mass="43870">MGTGSISLLFYAFPYKTGSEAFIIWTLIFFFLNLTLFIVFCVITLARYVMFPEIWGTMIRHPSQSLFTGTFPMGATTLLSIAVSLISERFHLGGKPFLYTMWGLWWLDVAISVICCWGMVHIMETAHQHSLESMSAIWILPVVTLIVASSTGGVFAGALNKHNPSYALTTQVVSLVLVTIGLSLAFMLLTIYMQRLIIVGVPRGPNVLSVFMPLGPTGQAAYSILLAGQFFRDVLPLPYGDSIFTRHPLTGDVLYIFSVCVSFVLWCLASMWMLFAVLAVQHELRISRIPFKVNAWGLIFPNGVYANITINLGTTLDSPFFRVWGAIYAVFTLLLWCFVAAKTIQLAYNRTIFEAPCLQEMNLGTAQTTQNHLMVEPKSSSNGSAIPQSPCQRPL</sequence>
<dbReference type="PANTHER" id="PTHR31686">
    <property type="match status" value="1"/>
</dbReference>
<evidence type="ECO:0000256" key="8">
    <source>
        <dbReference type="SAM" id="MobiDB-lite"/>
    </source>
</evidence>
<dbReference type="InterPro" id="IPR004695">
    <property type="entry name" value="SLAC1/Mae1/Ssu1/TehA"/>
</dbReference>
<feature type="transmembrane region" description="Helical" evidence="9">
    <location>
        <begin position="293"/>
        <end position="314"/>
    </location>
</feature>
<feature type="transmembrane region" description="Helical" evidence="9">
    <location>
        <begin position="320"/>
        <end position="341"/>
    </location>
</feature>
<feature type="region of interest" description="Disordered" evidence="8">
    <location>
        <begin position="376"/>
        <end position="395"/>
    </location>
</feature>
<evidence type="ECO:0000313" key="11">
    <source>
        <dbReference type="Proteomes" id="UP000518752"/>
    </source>
</evidence>
<feature type="transmembrane region" description="Helical" evidence="9">
    <location>
        <begin position="22"/>
        <end position="45"/>
    </location>
</feature>
<dbReference type="EMBL" id="JAACJN010000002">
    <property type="protein sequence ID" value="KAF5393523.1"/>
    <property type="molecule type" value="Genomic_DNA"/>
</dbReference>
<name>A0A8H5I1V7_9AGAR</name>
<dbReference type="GO" id="GO:0000319">
    <property type="term" value="F:sulfite transmembrane transporter activity"/>
    <property type="evidence" value="ECO:0007669"/>
    <property type="project" value="TreeGrafter"/>
</dbReference>
<dbReference type="Proteomes" id="UP000518752">
    <property type="component" value="Unassembled WGS sequence"/>
</dbReference>
<comment type="similarity">
    <text evidence="2">Belongs to the tellurite-resistance/dicarboxylate transporter (TDT) family.</text>
</comment>
<feature type="transmembrane region" description="Helical" evidence="9">
    <location>
        <begin position="205"/>
        <end position="231"/>
    </location>
</feature>
<evidence type="ECO:0000256" key="7">
    <source>
        <dbReference type="ARBA" id="ARBA00023136"/>
    </source>
</evidence>
<feature type="transmembrane region" description="Helical" evidence="9">
    <location>
        <begin position="254"/>
        <end position="281"/>
    </location>
</feature>
<feature type="transmembrane region" description="Helical" evidence="9">
    <location>
        <begin position="66"/>
        <end position="87"/>
    </location>
</feature>
<evidence type="ECO:0000256" key="1">
    <source>
        <dbReference type="ARBA" id="ARBA00004651"/>
    </source>
</evidence>
<proteinExistence type="inferred from homology"/>
<evidence type="ECO:0000256" key="9">
    <source>
        <dbReference type="SAM" id="Phobius"/>
    </source>
</evidence>
<keyword evidence="3" id="KW-0813">Transport</keyword>
<feature type="transmembrane region" description="Helical" evidence="9">
    <location>
        <begin position="171"/>
        <end position="193"/>
    </location>
</feature>
<keyword evidence="6 9" id="KW-1133">Transmembrane helix</keyword>
<accession>A0A8H5I1V7</accession>
<dbReference type="Gene3D" id="1.50.10.150">
    <property type="entry name" value="Voltage-dependent anion channel"/>
    <property type="match status" value="1"/>
</dbReference>
<protein>
    <recommendedName>
        <fullName evidence="12">C4-dicarboxylate transporter/malic acid transport protein</fullName>
    </recommendedName>
</protein>
<reference evidence="10 11" key="1">
    <citation type="journal article" date="2020" name="ISME J.">
        <title>Uncovering the hidden diversity of litter-decomposition mechanisms in mushroom-forming fungi.</title>
        <authorList>
            <person name="Floudas D."/>
            <person name="Bentzer J."/>
            <person name="Ahren D."/>
            <person name="Johansson T."/>
            <person name="Persson P."/>
            <person name="Tunlid A."/>
        </authorList>
    </citation>
    <scope>NUCLEOTIDE SEQUENCE [LARGE SCALE GENOMIC DNA]</scope>
    <source>
        <strain evidence="10 11">CBS 406.79</strain>
    </source>
</reference>
<evidence type="ECO:0000313" key="10">
    <source>
        <dbReference type="EMBL" id="KAF5393523.1"/>
    </source>
</evidence>
<comment type="caution">
    <text evidence="10">The sequence shown here is derived from an EMBL/GenBank/DDBJ whole genome shotgun (WGS) entry which is preliminary data.</text>
</comment>
<keyword evidence="5 9" id="KW-0812">Transmembrane</keyword>
<dbReference type="Pfam" id="PF03595">
    <property type="entry name" value="SLAC1"/>
    <property type="match status" value="1"/>
</dbReference>
<dbReference type="GO" id="GO:0005886">
    <property type="term" value="C:plasma membrane"/>
    <property type="evidence" value="ECO:0007669"/>
    <property type="project" value="UniProtKB-SubCell"/>
</dbReference>
<organism evidence="10 11">
    <name type="scientific">Collybiopsis confluens</name>
    <dbReference type="NCBI Taxonomy" id="2823264"/>
    <lineage>
        <taxon>Eukaryota</taxon>
        <taxon>Fungi</taxon>
        <taxon>Dikarya</taxon>
        <taxon>Basidiomycota</taxon>
        <taxon>Agaricomycotina</taxon>
        <taxon>Agaricomycetes</taxon>
        <taxon>Agaricomycetidae</taxon>
        <taxon>Agaricales</taxon>
        <taxon>Marasmiineae</taxon>
        <taxon>Omphalotaceae</taxon>
        <taxon>Collybiopsis</taxon>
    </lineage>
</organism>
<gene>
    <name evidence="10" type="ORF">D9757_000577</name>
</gene>
<keyword evidence="4" id="KW-1003">Cell membrane</keyword>
<keyword evidence="11" id="KW-1185">Reference proteome</keyword>
<dbReference type="CDD" id="cd09318">
    <property type="entry name" value="TDT_SSU1"/>
    <property type="match status" value="1"/>
</dbReference>
<evidence type="ECO:0000256" key="2">
    <source>
        <dbReference type="ARBA" id="ARBA00008566"/>
    </source>
</evidence>
<dbReference type="OrthoDB" id="1099at2759"/>
<feature type="transmembrane region" description="Helical" evidence="9">
    <location>
        <begin position="135"/>
        <end position="159"/>
    </location>
</feature>
<evidence type="ECO:0000256" key="4">
    <source>
        <dbReference type="ARBA" id="ARBA00022475"/>
    </source>
</evidence>
<comment type="subcellular location">
    <subcellularLocation>
        <location evidence="1">Cell membrane</location>
        <topology evidence="1">Multi-pass membrane protein</topology>
    </subcellularLocation>
</comment>
<dbReference type="InterPro" id="IPR051629">
    <property type="entry name" value="Sulfite_efflux_TDT"/>
</dbReference>
<dbReference type="InterPro" id="IPR038665">
    <property type="entry name" value="Voltage-dep_anion_channel_sf"/>
</dbReference>
<keyword evidence="7 9" id="KW-0472">Membrane</keyword>